<sequence length="184" mass="20316">MDWNQHLLLPSLVFRSSNHATPPTCATTSLTTTPSQGGYYSAATRVRGGSLPLSSVLIHVFVPEPHPATLLITQGPLVHRRLCSRIYNANDLEQGLIRGDALLRVCPVSRYGPFPLKTGGYATANRTTRSLELRLFALYLLRLATTYGRCLSLKDQSTTDETNRLITAGCFQAIVLHFFRPCIT</sequence>
<dbReference type="EMBL" id="JARJCM010000509">
    <property type="protein sequence ID" value="KAJ7016428.1"/>
    <property type="molecule type" value="Genomic_DNA"/>
</dbReference>
<name>A0AAD6RX22_9AGAR</name>
<evidence type="ECO:0000313" key="1">
    <source>
        <dbReference type="EMBL" id="KAJ7016428.1"/>
    </source>
</evidence>
<comment type="caution">
    <text evidence="1">The sequence shown here is derived from an EMBL/GenBank/DDBJ whole genome shotgun (WGS) entry which is preliminary data.</text>
</comment>
<dbReference type="Proteomes" id="UP001218188">
    <property type="component" value="Unassembled WGS sequence"/>
</dbReference>
<accession>A0AAD6RX22</accession>
<organism evidence="1 2">
    <name type="scientific">Mycena alexandri</name>
    <dbReference type="NCBI Taxonomy" id="1745969"/>
    <lineage>
        <taxon>Eukaryota</taxon>
        <taxon>Fungi</taxon>
        <taxon>Dikarya</taxon>
        <taxon>Basidiomycota</taxon>
        <taxon>Agaricomycotina</taxon>
        <taxon>Agaricomycetes</taxon>
        <taxon>Agaricomycetidae</taxon>
        <taxon>Agaricales</taxon>
        <taxon>Marasmiineae</taxon>
        <taxon>Mycenaceae</taxon>
        <taxon>Mycena</taxon>
    </lineage>
</organism>
<proteinExistence type="predicted"/>
<dbReference type="AlphaFoldDB" id="A0AAD6RX22"/>
<protein>
    <submittedName>
        <fullName evidence="1">Uncharacterized protein</fullName>
    </submittedName>
</protein>
<reference evidence="1" key="1">
    <citation type="submission" date="2023-03" db="EMBL/GenBank/DDBJ databases">
        <title>Massive genome expansion in bonnet fungi (Mycena s.s.) driven by repeated elements and novel gene families across ecological guilds.</title>
        <authorList>
            <consortium name="Lawrence Berkeley National Laboratory"/>
            <person name="Harder C.B."/>
            <person name="Miyauchi S."/>
            <person name="Viragh M."/>
            <person name="Kuo A."/>
            <person name="Thoen E."/>
            <person name="Andreopoulos B."/>
            <person name="Lu D."/>
            <person name="Skrede I."/>
            <person name="Drula E."/>
            <person name="Henrissat B."/>
            <person name="Morin E."/>
            <person name="Kohler A."/>
            <person name="Barry K."/>
            <person name="LaButti K."/>
            <person name="Morin E."/>
            <person name="Salamov A."/>
            <person name="Lipzen A."/>
            <person name="Mereny Z."/>
            <person name="Hegedus B."/>
            <person name="Baldrian P."/>
            <person name="Stursova M."/>
            <person name="Weitz H."/>
            <person name="Taylor A."/>
            <person name="Grigoriev I.V."/>
            <person name="Nagy L.G."/>
            <person name="Martin F."/>
            <person name="Kauserud H."/>
        </authorList>
    </citation>
    <scope>NUCLEOTIDE SEQUENCE</scope>
    <source>
        <strain evidence="1">CBHHK200</strain>
    </source>
</reference>
<keyword evidence="2" id="KW-1185">Reference proteome</keyword>
<gene>
    <name evidence="1" type="ORF">C8F04DRAFT_1202246</name>
</gene>
<evidence type="ECO:0000313" key="2">
    <source>
        <dbReference type="Proteomes" id="UP001218188"/>
    </source>
</evidence>